<protein>
    <submittedName>
        <fullName evidence="2">Uncharacterized protein</fullName>
    </submittedName>
</protein>
<keyword evidence="3" id="KW-1185">Reference proteome</keyword>
<feature type="compositionally biased region" description="Polar residues" evidence="1">
    <location>
        <begin position="16"/>
        <end position="26"/>
    </location>
</feature>
<dbReference type="EMBL" id="JASCZI010001205">
    <property type="protein sequence ID" value="MED6114533.1"/>
    <property type="molecule type" value="Genomic_DNA"/>
</dbReference>
<feature type="region of interest" description="Disordered" evidence="1">
    <location>
        <begin position="1"/>
        <end position="26"/>
    </location>
</feature>
<name>A0ABU6QRQ7_9FABA</name>
<dbReference type="Proteomes" id="UP001341840">
    <property type="component" value="Unassembled WGS sequence"/>
</dbReference>
<accession>A0ABU6QRQ7</accession>
<evidence type="ECO:0000313" key="3">
    <source>
        <dbReference type="Proteomes" id="UP001341840"/>
    </source>
</evidence>
<proteinExistence type="predicted"/>
<gene>
    <name evidence="2" type="ORF">PIB30_081162</name>
</gene>
<evidence type="ECO:0000256" key="1">
    <source>
        <dbReference type="SAM" id="MobiDB-lite"/>
    </source>
</evidence>
<evidence type="ECO:0000313" key="2">
    <source>
        <dbReference type="EMBL" id="MED6114533.1"/>
    </source>
</evidence>
<organism evidence="2 3">
    <name type="scientific">Stylosanthes scabra</name>
    <dbReference type="NCBI Taxonomy" id="79078"/>
    <lineage>
        <taxon>Eukaryota</taxon>
        <taxon>Viridiplantae</taxon>
        <taxon>Streptophyta</taxon>
        <taxon>Embryophyta</taxon>
        <taxon>Tracheophyta</taxon>
        <taxon>Spermatophyta</taxon>
        <taxon>Magnoliopsida</taxon>
        <taxon>eudicotyledons</taxon>
        <taxon>Gunneridae</taxon>
        <taxon>Pentapetalae</taxon>
        <taxon>rosids</taxon>
        <taxon>fabids</taxon>
        <taxon>Fabales</taxon>
        <taxon>Fabaceae</taxon>
        <taxon>Papilionoideae</taxon>
        <taxon>50 kb inversion clade</taxon>
        <taxon>dalbergioids sensu lato</taxon>
        <taxon>Dalbergieae</taxon>
        <taxon>Pterocarpus clade</taxon>
        <taxon>Stylosanthes</taxon>
    </lineage>
</organism>
<comment type="caution">
    <text evidence="2">The sequence shown here is derived from an EMBL/GenBank/DDBJ whole genome shotgun (WGS) entry which is preliminary data.</text>
</comment>
<sequence length="58" mass="6599">MSRKDSRSITKIINEPQPSVATHQNQQIQKPLAIPISDKLTCNNFLTWRYQATQTLSG</sequence>
<reference evidence="2 3" key="1">
    <citation type="journal article" date="2023" name="Plants (Basel)">
        <title>Bridging the Gap: Combining Genomics and Transcriptomics Approaches to Understand Stylosanthes scabra, an Orphan Legume from the Brazilian Caatinga.</title>
        <authorList>
            <person name="Ferreira-Neto J.R.C."/>
            <person name="da Silva M.D."/>
            <person name="Binneck E."/>
            <person name="de Melo N.F."/>
            <person name="da Silva R.H."/>
            <person name="de Melo A.L.T.M."/>
            <person name="Pandolfi V."/>
            <person name="Bustamante F.O."/>
            <person name="Brasileiro-Vidal A.C."/>
            <person name="Benko-Iseppon A.M."/>
        </authorList>
    </citation>
    <scope>NUCLEOTIDE SEQUENCE [LARGE SCALE GENOMIC DNA]</scope>
    <source>
        <tissue evidence="2">Leaves</tissue>
    </source>
</reference>